<dbReference type="Gene3D" id="3.90.1200.10">
    <property type="match status" value="1"/>
</dbReference>
<dbReference type="Pfam" id="PF01636">
    <property type="entry name" value="APH"/>
    <property type="match status" value="1"/>
</dbReference>
<dbReference type="InterPro" id="IPR011009">
    <property type="entry name" value="Kinase-like_dom_sf"/>
</dbReference>
<dbReference type="EMBL" id="JADBEK010000001">
    <property type="protein sequence ID" value="MBE1584425.1"/>
    <property type="molecule type" value="Genomic_DNA"/>
</dbReference>
<name>A0ABR9LVS6_9ACTN</name>
<evidence type="ECO:0000259" key="1">
    <source>
        <dbReference type="Pfam" id="PF01636"/>
    </source>
</evidence>
<reference evidence="2 3" key="1">
    <citation type="submission" date="2020-10" db="EMBL/GenBank/DDBJ databases">
        <title>Sequencing the genomes of 1000 actinobacteria strains.</title>
        <authorList>
            <person name="Klenk H.-P."/>
        </authorList>
    </citation>
    <scope>NUCLEOTIDE SEQUENCE [LARGE SCALE GENOMIC DNA]</scope>
    <source>
        <strain evidence="2 3">DSM 43173</strain>
    </source>
</reference>
<dbReference type="Proteomes" id="UP000633509">
    <property type="component" value="Unassembled WGS sequence"/>
</dbReference>
<dbReference type="InterPro" id="IPR002575">
    <property type="entry name" value="Aminoglycoside_PTrfase"/>
</dbReference>
<keyword evidence="3" id="KW-1185">Reference proteome</keyword>
<comment type="caution">
    <text evidence="2">The sequence shown here is derived from an EMBL/GenBank/DDBJ whole genome shotgun (WGS) entry which is preliminary data.</text>
</comment>
<protein>
    <submittedName>
        <fullName evidence="2">Ser/Thr protein kinase RdoA (MazF antagonist)</fullName>
    </submittedName>
</protein>
<feature type="domain" description="Aminoglycoside phosphotransferase" evidence="1">
    <location>
        <begin position="36"/>
        <end position="240"/>
    </location>
</feature>
<evidence type="ECO:0000313" key="2">
    <source>
        <dbReference type="EMBL" id="MBE1584425.1"/>
    </source>
</evidence>
<dbReference type="SUPFAM" id="SSF56112">
    <property type="entry name" value="Protein kinase-like (PK-like)"/>
    <property type="match status" value="1"/>
</dbReference>
<sequence length="297" mass="32532">MPSDLMEIAIREFRVVAERRKEGAESRSGAAVHAVRTVDGDAAYLKATPAALGAQALAAARRELRFYQDLAPVVPVRTPRLLDFLDTERGVAVLLTAAGRPQGSASWTPDMWTKLGEDLAALHCMPLPTADGWNRPDALLDALDSPDLFEVTAFWATTLPQLGDLLTRRAELREEITALAPAFIHGDCHTDNIVLSASALTFCDWQSTGAGRPVCDLAFLSVRTTPSGTVVPRAFMDAYLHHRLCDRRVLERALLAEELAVFVFLWPPYASFNSTEGIARVHARARELADRYLGGAR</sequence>
<keyword evidence="2" id="KW-0418">Kinase</keyword>
<dbReference type="RefSeq" id="WP_192785353.1">
    <property type="nucleotide sequence ID" value="NZ_JADBEK010000001.1"/>
</dbReference>
<evidence type="ECO:0000313" key="3">
    <source>
        <dbReference type="Proteomes" id="UP000633509"/>
    </source>
</evidence>
<organism evidence="2 3">
    <name type="scientific">Nonomuraea angiospora</name>
    <dbReference type="NCBI Taxonomy" id="46172"/>
    <lineage>
        <taxon>Bacteria</taxon>
        <taxon>Bacillati</taxon>
        <taxon>Actinomycetota</taxon>
        <taxon>Actinomycetes</taxon>
        <taxon>Streptosporangiales</taxon>
        <taxon>Streptosporangiaceae</taxon>
        <taxon>Nonomuraea</taxon>
    </lineage>
</organism>
<accession>A0ABR9LVS6</accession>
<proteinExistence type="predicted"/>
<gene>
    <name evidence="2" type="ORF">H4W80_002683</name>
</gene>
<dbReference type="GO" id="GO:0016301">
    <property type="term" value="F:kinase activity"/>
    <property type="evidence" value="ECO:0007669"/>
    <property type="project" value="UniProtKB-KW"/>
</dbReference>
<keyword evidence="2" id="KW-0808">Transferase</keyword>